<keyword evidence="2" id="KW-1185">Reference proteome</keyword>
<dbReference type="EMBL" id="BPLR01002164">
    <property type="protein sequence ID" value="GIX70715.1"/>
    <property type="molecule type" value="Genomic_DNA"/>
</dbReference>
<reference evidence="1 2" key="1">
    <citation type="submission" date="2021-06" db="EMBL/GenBank/DDBJ databases">
        <title>Caerostris extrusa draft genome.</title>
        <authorList>
            <person name="Kono N."/>
            <person name="Arakawa K."/>
        </authorList>
    </citation>
    <scope>NUCLEOTIDE SEQUENCE [LARGE SCALE GENOMIC DNA]</scope>
</reference>
<comment type="caution">
    <text evidence="1">The sequence shown here is derived from an EMBL/GenBank/DDBJ whole genome shotgun (WGS) entry which is preliminary data.</text>
</comment>
<accession>A0AAV4MFV1</accession>
<name>A0AAV4MFV1_CAEEX</name>
<dbReference type="Proteomes" id="UP001054945">
    <property type="component" value="Unassembled WGS sequence"/>
</dbReference>
<sequence>MFCESRTILEHPFGNALTHSDPLRRRYRQMFHTEKMKKRNGRKPFVKGSACRNTTCSTTHLPRSECPLWGSAKVWNTRGGTSCFYDLFFAEKSWA</sequence>
<organism evidence="1 2">
    <name type="scientific">Caerostris extrusa</name>
    <name type="common">Bark spider</name>
    <name type="synonym">Caerostris bankana</name>
    <dbReference type="NCBI Taxonomy" id="172846"/>
    <lineage>
        <taxon>Eukaryota</taxon>
        <taxon>Metazoa</taxon>
        <taxon>Ecdysozoa</taxon>
        <taxon>Arthropoda</taxon>
        <taxon>Chelicerata</taxon>
        <taxon>Arachnida</taxon>
        <taxon>Araneae</taxon>
        <taxon>Araneomorphae</taxon>
        <taxon>Entelegynae</taxon>
        <taxon>Araneoidea</taxon>
        <taxon>Araneidae</taxon>
        <taxon>Caerostris</taxon>
    </lineage>
</organism>
<protein>
    <submittedName>
        <fullName evidence="1">Uncharacterized protein</fullName>
    </submittedName>
</protein>
<evidence type="ECO:0000313" key="1">
    <source>
        <dbReference type="EMBL" id="GIX70715.1"/>
    </source>
</evidence>
<gene>
    <name evidence="1" type="ORF">CEXT_247311</name>
</gene>
<evidence type="ECO:0000313" key="2">
    <source>
        <dbReference type="Proteomes" id="UP001054945"/>
    </source>
</evidence>
<proteinExistence type="predicted"/>
<dbReference type="AlphaFoldDB" id="A0AAV4MFV1"/>